<dbReference type="Proteomes" id="UP001635816">
    <property type="component" value="Unassembled WGS sequence"/>
</dbReference>
<keyword evidence="3" id="KW-1185">Reference proteome</keyword>
<sequence>MTTFDLADLVDIGPGELAPPNTRELVPGLALPDPAANQLHPGTVTDSNVRFPLYASDIKVRQPGELGPFGMTELGDRTGVWVPSPRMNTSRPGYYTPPAGEKPIQLEDIKYLRPGEPGPRGYVPLGDTGVWIPGPETVAKNVDPASKIATDDTDQADHGKSGNDVFGVNYRHLEGLANNHEGQAGQVSQWANTDADFADRLLATHGKVAYATYLNAKAFNETRTTEANAYAQRNSDTAIGLRNAIDATRSTDEASAAAFKPPSTRA</sequence>
<organism evidence="2 3">
    <name type="scientific">Mycolicibacterium nivoides</name>
    <dbReference type="NCBI Taxonomy" id="2487344"/>
    <lineage>
        <taxon>Bacteria</taxon>
        <taxon>Bacillati</taxon>
        <taxon>Actinomycetota</taxon>
        <taxon>Actinomycetes</taxon>
        <taxon>Mycobacteriales</taxon>
        <taxon>Mycobacteriaceae</taxon>
        <taxon>Mycolicibacterium</taxon>
    </lineage>
</organism>
<reference evidence="2 3" key="1">
    <citation type="submission" date="2024-12" db="EMBL/GenBank/DDBJ databases">
        <title>The coexistence of Mycolicibacterium septicum and Mycolicibacterium nivoides in clinical samples.</title>
        <authorList>
            <person name="Wang C."/>
            <person name="Feng Y."/>
            <person name="Zong Z."/>
        </authorList>
    </citation>
    <scope>NUCLEOTIDE SEQUENCE [LARGE SCALE GENOMIC DNA]</scope>
    <source>
        <strain evidence="2 3">120309</strain>
    </source>
</reference>
<name>A0ABW9LK62_9MYCO</name>
<evidence type="ECO:0000313" key="3">
    <source>
        <dbReference type="Proteomes" id="UP001635816"/>
    </source>
</evidence>
<accession>A0ABW9LK62</accession>
<evidence type="ECO:0000256" key="1">
    <source>
        <dbReference type="SAM" id="MobiDB-lite"/>
    </source>
</evidence>
<dbReference type="Pfam" id="PF10824">
    <property type="entry name" value="T7SS_ESX_EspC"/>
    <property type="match status" value="1"/>
</dbReference>
<comment type="caution">
    <text evidence="2">The sequence shown here is derived from an EMBL/GenBank/DDBJ whole genome shotgun (WGS) entry which is preliminary data.</text>
</comment>
<gene>
    <name evidence="2" type="ORF">ACK4CT_35075</name>
</gene>
<evidence type="ECO:0000313" key="2">
    <source>
        <dbReference type="EMBL" id="MFN6548399.1"/>
    </source>
</evidence>
<dbReference type="RefSeq" id="WP_409545915.1">
    <property type="nucleotide sequence ID" value="NZ_JBKBDD010000023.1"/>
</dbReference>
<feature type="region of interest" description="Disordered" evidence="1">
    <location>
        <begin position="80"/>
        <end position="100"/>
    </location>
</feature>
<proteinExistence type="predicted"/>
<dbReference type="EMBL" id="JBKBDD010000023">
    <property type="protein sequence ID" value="MFN6548399.1"/>
    <property type="molecule type" value="Genomic_DNA"/>
</dbReference>
<dbReference type="InterPro" id="IPR022536">
    <property type="entry name" value="EspC"/>
</dbReference>
<protein>
    <submittedName>
        <fullName evidence="2">Type VII secretion target</fullName>
    </submittedName>
</protein>